<reference evidence="4" key="1">
    <citation type="submission" date="2021-02" db="EMBL/GenBank/DDBJ databases">
        <authorList>
            <person name="Dougan E. K."/>
            <person name="Rhodes N."/>
            <person name="Thang M."/>
            <person name="Chan C."/>
        </authorList>
    </citation>
    <scope>NUCLEOTIDE SEQUENCE</scope>
</reference>
<evidence type="ECO:0000256" key="1">
    <source>
        <dbReference type="ARBA" id="ARBA00022679"/>
    </source>
</evidence>
<dbReference type="SUPFAM" id="SSF53613">
    <property type="entry name" value="Ribokinase-like"/>
    <property type="match status" value="1"/>
</dbReference>
<dbReference type="Gene3D" id="3.40.1190.20">
    <property type="match status" value="1"/>
</dbReference>
<name>A0A813J330_POLGL</name>
<dbReference type="Pfam" id="PF00294">
    <property type="entry name" value="PfkB"/>
    <property type="match status" value="1"/>
</dbReference>
<gene>
    <name evidence="4" type="ORF">PGLA2088_LOCUS15351</name>
</gene>
<dbReference type="InterPro" id="IPR011611">
    <property type="entry name" value="PfkB_dom"/>
</dbReference>
<feature type="domain" description="Carbohydrate kinase PfkB" evidence="3">
    <location>
        <begin position="21"/>
        <end position="158"/>
    </location>
</feature>
<sequence>AMAESPPKKRCKLTDGSKLSFAVIGDFFVDVQASIPELPKWDADVETKAIEVLPGGSAANTARQLHALAAADGGSALFFGTTGQDLLGTAALQHLEAQGFCTTHLRRLPGRPSSACIVLSGKQDRAFVSCYSSVKALTVEHIDQAALKKCQHVHVGGYLG</sequence>
<keyword evidence="1" id="KW-0808">Transferase</keyword>
<organism evidence="4 5">
    <name type="scientific">Polarella glacialis</name>
    <name type="common">Dinoflagellate</name>
    <dbReference type="NCBI Taxonomy" id="89957"/>
    <lineage>
        <taxon>Eukaryota</taxon>
        <taxon>Sar</taxon>
        <taxon>Alveolata</taxon>
        <taxon>Dinophyceae</taxon>
        <taxon>Suessiales</taxon>
        <taxon>Suessiaceae</taxon>
        <taxon>Polarella</taxon>
    </lineage>
</organism>
<dbReference type="EMBL" id="CAJNNW010018928">
    <property type="protein sequence ID" value="CAE8663726.1"/>
    <property type="molecule type" value="Genomic_DNA"/>
</dbReference>
<feature type="non-terminal residue" evidence="4">
    <location>
        <position position="160"/>
    </location>
</feature>
<dbReference type="AlphaFoldDB" id="A0A813J330"/>
<keyword evidence="2" id="KW-0418">Kinase</keyword>
<dbReference type="PANTHER" id="PTHR10584">
    <property type="entry name" value="SUGAR KINASE"/>
    <property type="match status" value="1"/>
</dbReference>
<dbReference type="Proteomes" id="UP000626109">
    <property type="component" value="Unassembled WGS sequence"/>
</dbReference>
<evidence type="ECO:0000256" key="2">
    <source>
        <dbReference type="ARBA" id="ARBA00022777"/>
    </source>
</evidence>
<dbReference type="GO" id="GO:0016301">
    <property type="term" value="F:kinase activity"/>
    <property type="evidence" value="ECO:0007669"/>
    <property type="project" value="UniProtKB-KW"/>
</dbReference>
<evidence type="ECO:0000259" key="3">
    <source>
        <dbReference type="Pfam" id="PF00294"/>
    </source>
</evidence>
<feature type="non-terminal residue" evidence="4">
    <location>
        <position position="1"/>
    </location>
</feature>
<dbReference type="PANTHER" id="PTHR10584:SF166">
    <property type="entry name" value="RIBOKINASE"/>
    <property type="match status" value="1"/>
</dbReference>
<evidence type="ECO:0000313" key="4">
    <source>
        <dbReference type="EMBL" id="CAE8663726.1"/>
    </source>
</evidence>
<proteinExistence type="predicted"/>
<dbReference type="InterPro" id="IPR029056">
    <property type="entry name" value="Ribokinase-like"/>
</dbReference>
<comment type="caution">
    <text evidence="4">The sequence shown here is derived from an EMBL/GenBank/DDBJ whole genome shotgun (WGS) entry which is preliminary data.</text>
</comment>
<evidence type="ECO:0000313" key="5">
    <source>
        <dbReference type="Proteomes" id="UP000626109"/>
    </source>
</evidence>
<protein>
    <recommendedName>
        <fullName evidence="3">Carbohydrate kinase PfkB domain-containing protein</fullName>
    </recommendedName>
</protein>
<accession>A0A813J330</accession>